<evidence type="ECO:0000313" key="1">
    <source>
        <dbReference type="EMBL" id="MBI2465996.1"/>
    </source>
</evidence>
<dbReference type="Proteomes" id="UP000709672">
    <property type="component" value="Unassembled WGS sequence"/>
</dbReference>
<name>A0A931YDN4_9BACT</name>
<organism evidence="1 2">
    <name type="scientific">Candidatus Sungiibacteriota bacterium</name>
    <dbReference type="NCBI Taxonomy" id="2750080"/>
    <lineage>
        <taxon>Bacteria</taxon>
        <taxon>Candidatus Sungiibacteriota</taxon>
    </lineage>
</organism>
<protein>
    <submittedName>
        <fullName evidence="1">Uncharacterized protein</fullName>
    </submittedName>
</protein>
<gene>
    <name evidence="1" type="ORF">HYV66_02065</name>
</gene>
<proteinExistence type="predicted"/>
<sequence length="146" mass="16464">SGSADLSTEEDLSVAVMNLLGLEEHFYFTGVKTEKPEYFDLLNEVKLLRKSLMERLVPKHEGETWCISKHLLAATMRMMEVGGKLNANGKKDEAKKMFDSAHKAFSLFWALRLKLINADGLKKVAASEKPWTLQGIMNKLVDCCDE</sequence>
<evidence type="ECO:0000313" key="2">
    <source>
        <dbReference type="Proteomes" id="UP000709672"/>
    </source>
</evidence>
<comment type="caution">
    <text evidence="1">The sequence shown here is derived from an EMBL/GenBank/DDBJ whole genome shotgun (WGS) entry which is preliminary data.</text>
</comment>
<reference evidence="1" key="1">
    <citation type="submission" date="2020-07" db="EMBL/GenBank/DDBJ databases">
        <title>Huge and variable diversity of episymbiotic CPR bacteria and DPANN archaea in groundwater ecosystems.</title>
        <authorList>
            <person name="He C.Y."/>
            <person name="Keren R."/>
            <person name="Whittaker M."/>
            <person name="Farag I.F."/>
            <person name="Doudna J."/>
            <person name="Cate J.H.D."/>
            <person name="Banfield J.F."/>
        </authorList>
    </citation>
    <scope>NUCLEOTIDE SEQUENCE</scope>
    <source>
        <strain evidence="1">NC_groundwater_418_Ag_B-0.1um_45_10</strain>
    </source>
</reference>
<feature type="non-terminal residue" evidence="1">
    <location>
        <position position="1"/>
    </location>
</feature>
<dbReference type="AlphaFoldDB" id="A0A931YDN4"/>
<dbReference type="EMBL" id="JACPHQ010000025">
    <property type="protein sequence ID" value="MBI2465996.1"/>
    <property type="molecule type" value="Genomic_DNA"/>
</dbReference>
<accession>A0A931YDN4</accession>